<dbReference type="Pfam" id="PF07735">
    <property type="entry name" value="FBA_2"/>
    <property type="match status" value="1"/>
</dbReference>
<dbReference type="EMBL" id="CANHGI010000001">
    <property type="protein sequence ID" value="CAI5440423.1"/>
    <property type="molecule type" value="Genomic_DNA"/>
</dbReference>
<protein>
    <recommendedName>
        <fullName evidence="1">Sdz-33 F-box domain-containing protein</fullName>
    </recommendedName>
</protein>
<proteinExistence type="predicted"/>
<dbReference type="Proteomes" id="UP001152747">
    <property type="component" value="Unassembled WGS sequence"/>
</dbReference>
<comment type="caution">
    <text evidence="2">The sequence shown here is derived from an EMBL/GenBank/DDBJ whole genome shotgun (WGS) entry which is preliminary data.</text>
</comment>
<organism evidence="2 3">
    <name type="scientific">Caenorhabditis angaria</name>
    <dbReference type="NCBI Taxonomy" id="860376"/>
    <lineage>
        <taxon>Eukaryota</taxon>
        <taxon>Metazoa</taxon>
        <taxon>Ecdysozoa</taxon>
        <taxon>Nematoda</taxon>
        <taxon>Chromadorea</taxon>
        <taxon>Rhabditida</taxon>
        <taxon>Rhabditina</taxon>
        <taxon>Rhabditomorpha</taxon>
        <taxon>Rhabditoidea</taxon>
        <taxon>Rhabditidae</taxon>
        <taxon>Peloderinae</taxon>
        <taxon>Caenorhabditis</taxon>
    </lineage>
</organism>
<evidence type="ECO:0000313" key="3">
    <source>
        <dbReference type="Proteomes" id="UP001152747"/>
    </source>
</evidence>
<dbReference type="InterPro" id="IPR012885">
    <property type="entry name" value="F-box_Sdz-33"/>
</dbReference>
<dbReference type="AlphaFoldDB" id="A0A9P1MVL2"/>
<accession>A0A9P1MVL2</accession>
<gene>
    <name evidence="2" type="ORF">CAMP_LOCUS3060</name>
</gene>
<name>A0A9P1MVL2_9PELO</name>
<dbReference type="PANTHER" id="PTHR21503:SF8">
    <property type="entry name" value="F-BOX ASSOCIATED DOMAIN-CONTAINING PROTEIN-RELATED"/>
    <property type="match status" value="1"/>
</dbReference>
<reference evidence="2" key="1">
    <citation type="submission" date="2022-11" db="EMBL/GenBank/DDBJ databases">
        <authorList>
            <person name="Kikuchi T."/>
        </authorList>
    </citation>
    <scope>NUCLEOTIDE SEQUENCE</scope>
    <source>
        <strain evidence="2">PS1010</strain>
    </source>
</reference>
<evidence type="ECO:0000313" key="2">
    <source>
        <dbReference type="EMBL" id="CAI5440423.1"/>
    </source>
</evidence>
<evidence type="ECO:0000259" key="1">
    <source>
        <dbReference type="Pfam" id="PF07735"/>
    </source>
</evidence>
<dbReference type="PANTHER" id="PTHR21503">
    <property type="entry name" value="F-BOX-CONTAINING HYPOTHETICAL PROTEIN C.ELEGANS"/>
    <property type="match status" value="1"/>
</dbReference>
<keyword evidence="3" id="KW-1185">Reference proteome</keyword>
<feature type="domain" description="Sdz-33 F-box" evidence="1">
    <location>
        <begin position="184"/>
        <end position="231"/>
    </location>
</feature>
<sequence length="327" mass="38177">MSEELVPMTIGWFDMPLEMREMVMEHMEVKTKGKMLQCSKECAEEVKGMKKFIRRIRLILSSSKVCIQVSFFGAYMGIQIEKFNDKVLMRYDSSNYTRSSETLVGNFEEIALNRIKNWILNPVNIKTFDVKLADFPLVDFDITHFKKLKSITINSRKSLDAFLKMRFIGKDQFFSIGNVTLVNVILTTEDLCGFKASSIKLKNTNVSADMLNQFLKSWISGEIDKNFTKMKIELKENKNKTELSSIILKEVNAIGQHIKYDCIWVRLMNSNNEWAEIHISSNSFIMICKTSADKFQYKGFDYADELGMKEEDFYDWEDINDYEEIYD</sequence>